<dbReference type="Proteomes" id="UP000305906">
    <property type="component" value="Unassembled WGS sequence"/>
</dbReference>
<reference evidence="2 3" key="1">
    <citation type="submission" date="2019-05" db="EMBL/GenBank/DDBJ databases">
        <title>Streptomyces sp. NEAU-C151, a novel actinomycete isolated from soil.</title>
        <authorList>
            <person name="Han L."/>
            <person name="Jiang H."/>
        </authorList>
    </citation>
    <scope>NUCLEOTIDE SEQUENCE [LARGE SCALE GENOMIC DNA]</scope>
    <source>
        <strain evidence="2 3">NEAU-C151</strain>
    </source>
</reference>
<gene>
    <name evidence="2" type="ORF">FE633_12610</name>
</gene>
<sequence length="183" mass="19801">MTTPTNGAPHNGAPSGGPTRHTHKERTYNVNFGSNNNGNPGGGAGFNGDSSGGGAADRHQGDRLIYAIERIEFRNDKDILALAKAINHLGRELYLILGMRAEELNGLLSQYKGKWYTFGAQSRIKARLVSAHLKVSAEAAKALGVGALKMAHAFDRHFVKPEQEAKQKRSGRHARPTFTIGED</sequence>
<dbReference type="RefSeq" id="WP_138045200.1">
    <property type="nucleotide sequence ID" value="NZ_VBZC01000011.1"/>
</dbReference>
<feature type="compositionally biased region" description="Gly residues" evidence="1">
    <location>
        <begin position="39"/>
        <end position="55"/>
    </location>
</feature>
<keyword evidence="3" id="KW-1185">Reference proteome</keyword>
<name>A0A5R9FRI7_9ACTN</name>
<evidence type="ECO:0000313" key="2">
    <source>
        <dbReference type="EMBL" id="TLS45981.1"/>
    </source>
</evidence>
<feature type="region of interest" description="Disordered" evidence="1">
    <location>
        <begin position="1"/>
        <end position="56"/>
    </location>
</feature>
<protein>
    <submittedName>
        <fullName evidence="2">Uncharacterized protein</fullName>
    </submittedName>
</protein>
<organism evidence="2 3">
    <name type="scientific">Streptomyces montanus</name>
    <dbReference type="NCBI Taxonomy" id="2580423"/>
    <lineage>
        <taxon>Bacteria</taxon>
        <taxon>Bacillati</taxon>
        <taxon>Actinomycetota</taxon>
        <taxon>Actinomycetes</taxon>
        <taxon>Kitasatosporales</taxon>
        <taxon>Streptomycetaceae</taxon>
        <taxon>Streptomyces</taxon>
    </lineage>
</organism>
<evidence type="ECO:0000256" key="1">
    <source>
        <dbReference type="SAM" id="MobiDB-lite"/>
    </source>
</evidence>
<feature type="region of interest" description="Disordered" evidence="1">
    <location>
        <begin position="162"/>
        <end position="183"/>
    </location>
</feature>
<comment type="caution">
    <text evidence="2">The sequence shown here is derived from an EMBL/GenBank/DDBJ whole genome shotgun (WGS) entry which is preliminary data.</text>
</comment>
<evidence type="ECO:0000313" key="3">
    <source>
        <dbReference type="Proteomes" id="UP000305906"/>
    </source>
</evidence>
<proteinExistence type="predicted"/>
<accession>A0A5R9FRI7</accession>
<dbReference type="AlphaFoldDB" id="A0A5R9FRI7"/>
<dbReference type="EMBL" id="VBZC01000011">
    <property type="protein sequence ID" value="TLS45981.1"/>
    <property type="molecule type" value="Genomic_DNA"/>
</dbReference>